<evidence type="ECO:0000313" key="5">
    <source>
        <dbReference type="EMBL" id="MDG3003695.1"/>
    </source>
</evidence>
<dbReference type="PROSITE" id="PS50893">
    <property type="entry name" value="ABC_TRANSPORTER_2"/>
    <property type="match status" value="1"/>
</dbReference>
<dbReference type="PANTHER" id="PTHR42939:SF1">
    <property type="entry name" value="ABC TRANSPORTER ATP-BINDING PROTEIN ALBC-RELATED"/>
    <property type="match status" value="1"/>
</dbReference>
<dbReference type="InterPro" id="IPR027417">
    <property type="entry name" value="P-loop_NTPase"/>
</dbReference>
<gene>
    <name evidence="5" type="ORF">PZE19_07935</name>
</gene>
<reference evidence="5 6" key="1">
    <citation type="submission" date="2023-03" db="EMBL/GenBank/DDBJ databases">
        <title>Paludisphaera mucosa sp. nov. a novel planctomycete from northern fen.</title>
        <authorList>
            <person name="Ivanova A."/>
        </authorList>
    </citation>
    <scope>NUCLEOTIDE SEQUENCE [LARGE SCALE GENOMIC DNA]</scope>
    <source>
        <strain evidence="5 6">Pla2</strain>
    </source>
</reference>
<dbReference type="InterPro" id="IPR051782">
    <property type="entry name" value="ABC_Transporter_VariousFunc"/>
</dbReference>
<name>A0ABT6F803_9BACT</name>
<dbReference type="SMART" id="SM00382">
    <property type="entry name" value="AAA"/>
    <property type="match status" value="1"/>
</dbReference>
<keyword evidence="3 5" id="KW-0067">ATP-binding</keyword>
<dbReference type="InterPro" id="IPR017871">
    <property type="entry name" value="ABC_transporter-like_CS"/>
</dbReference>
<protein>
    <submittedName>
        <fullName evidence="5">ABC transporter ATP-binding protein</fullName>
    </submittedName>
</protein>
<evidence type="ECO:0000256" key="1">
    <source>
        <dbReference type="ARBA" id="ARBA00022448"/>
    </source>
</evidence>
<dbReference type="PROSITE" id="PS00211">
    <property type="entry name" value="ABC_TRANSPORTER_1"/>
    <property type="match status" value="1"/>
</dbReference>
<dbReference type="CDD" id="cd03230">
    <property type="entry name" value="ABC_DR_subfamily_A"/>
    <property type="match status" value="1"/>
</dbReference>
<organism evidence="5 6">
    <name type="scientific">Paludisphaera mucosa</name>
    <dbReference type="NCBI Taxonomy" id="3030827"/>
    <lineage>
        <taxon>Bacteria</taxon>
        <taxon>Pseudomonadati</taxon>
        <taxon>Planctomycetota</taxon>
        <taxon>Planctomycetia</taxon>
        <taxon>Isosphaerales</taxon>
        <taxon>Isosphaeraceae</taxon>
        <taxon>Paludisphaera</taxon>
    </lineage>
</organism>
<evidence type="ECO:0000259" key="4">
    <source>
        <dbReference type="PROSITE" id="PS50893"/>
    </source>
</evidence>
<dbReference type="EMBL" id="JARRAG010000001">
    <property type="protein sequence ID" value="MDG3003695.1"/>
    <property type="molecule type" value="Genomic_DNA"/>
</dbReference>
<accession>A0ABT6F803</accession>
<dbReference type="Gene3D" id="3.40.50.300">
    <property type="entry name" value="P-loop containing nucleotide triphosphate hydrolases"/>
    <property type="match status" value="1"/>
</dbReference>
<dbReference type="GO" id="GO:0005524">
    <property type="term" value="F:ATP binding"/>
    <property type="evidence" value="ECO:0007669"/>
    <property type="project" value="UniProtKB-KW"/>
</dbReference>
<comment type="caution">
    <text evidence="5">The sequence shown here is derived from an EMBL/GenBank/DDBJ whole genome shotgun (WGS) entry which is preliminary data.</text>
</comment>
<keyword evidence="1" id="KW-0813">Transport</keyword>
<feature type="domain" description="ABC transporter" evidence="4">
    <location>
        <begin position="2"/>
        <end position="237"/>
    </location>
</feature>
<keyword evidence="2" id="KW-0547">Nucleotide-binding</keyword>
<keyword evidence="6" id="KW-1185">Reference proteome</keyword>
<sequence>MIELRDVTQHYGVRPVVRSVSLRIERGELAVILGPNGMGKSTLLGVMAGVLSPQAGSVHVDGMLRKGDPEEELAIRRRCVYLPDNLWMPEQHTGREYLLSVGRLYDVHPERVMEHADQLLDLFDLKEKGESPIVGYSAGQKKKIALCSALITEAPILLLDEPFSGGLDPAGLLTLKKVFQHHARSKQLTIVMTSPVPELVEEIATRIVIIQDGRILAQGSLDDLQRLTGCRGSLSDVLERLIFPDTTRKLAEYFQDYRR</sequence>
<dbReference type="PANTHER" id="PTHR42939">
    <property type="entry name" value="ABC TRANSPORTER ATP-BINDING PROTEIN ALBC-RELATED"/>
    <property type="match status" value="1"/>
</dbReference>
<evidence type="ECO:0000313" key="6">
    <source>
        <dbReference type="Proteomes" id="UP001216907"/>
    </source>
</evidence>
<dbReference type="Proteomes" id="UP001216907">
    <property type="component" value="Unassembled WGS sequence"/>
</dbReference>
<dbReference type="InterPro" id="IPR003593">
    <property type="entry name" value="AAA+_ATPase"/>
</dbReference>
<dbReference type="Pfam" id="PF00005">
    <property type="entry name" value="ABC_tran"/>
    <property type="match status" value="1"/>
</dbReference>
<proteinExistence type="predicted"/>
<dbReference type="SUPFAM" id="SSF52540">
    <property type="entry name" value="P-loop containing nucleoside triphosphate hydrolases"/>
    <property type="match status" value="1"/>
</dbReference>
<dbReference type="InterPro" id="IPR003439">
    <property type="entry name" value="ABC_transporter-like_ATP-bd"/>
</dbReference>
<evidence type="ECO:0000256" key="2">
    <source>
        <dbReference type="ARBA" id="ARBA00022741"/>
    </source>
</evidence>
<dbReference type="RefSeq" id="WP_277860045.1">
    <property type="nucleotide sequence ID" value="NZ_JARRAG010000001.1"/>
</dbReference>
<evidence type="ECO:0000256" key="3">
    <source>
        <dbReference type="ARBA" id="ARBA00022840"/>
    </source>
</evidence>